<evidence type="ECO:0000313" key="2">
    <source>
        <dbReference type="Proteomes" id="UP001151760"/>
    </source>
</evidence>
<reference evidence="1" key="1">
    <citation type="journal article" date="2022" name="Int. J. Mol. Sci.">
        <title>Draft Genome of Tanacetum Coccineum: Genomic Comparison of Closely Related Tanacetum-Family Plants.</title>
        <authorList>
            <person name="Yamashiro T."/>
            <person name="Shiraishi A."/>
            <person name="Nakayama K."/>
            <person name="Satake H."/>
        </authorList>
    </citation>
    <scope>NUCLEOTIDE SEQUENCE</scope>
</reference>
<name>A0ABQ5GSV8_9ASTR</name>
<accession>A0ABQ5GSV8</accession>
<dbReference type="EMBL" id="BQNB010018827">
    <property type="protein sequence ID" value="GJT78710.1"/>
    <property type="molecule type" value="Genomic_DNA"/>
</dbReference>
<sequence length="131" mass="14776">MESLIGTEDPLTVVRCFLSGLLDSEHNIMLLVVQYLVYIDVESAMTSLMFFSLVRLTKDGVDRKYACLTNQHDETMCSDSWISAHLLEKHFLDFVDGGLNVTCSSTVVLNHCESGFRTECDLTLFEAIRQS</sequence>
<proteinExistence type="predicted"/>
<evidence type="ECO:0000313" key="1">
    <source>
        <dbReference type="EMBL" id="GJT78710.1"/>
    </source>
</evidence>
<comment type="caution">
    <text evidence="1">The sequence shown here is derived from an EMBL/GenBank/DDBJ whole genome shotgun (WGS) entry which is preliminary data.</text>
</comment>
<keyword evidence="2" id="KW-1185">Reference proteome</keyword>
<dbReference type="Proteomes" id="UP001151760">
    <property type="component" value="Unassembled WGS sequence"/>
</dbReference>
<reference evidence="1" key="2">
    <citation type="submission" date="2022-01" db="EMBL/GenBank/DDBJ databases">
        <authorList>
            <person name="Yamashiro T."/>
            <person name="Shiraishi A."/>
            <person name="Satake H."/>
            <person name="Nakayama K."/>
        </authorList>
    </citation>
    <scope>NUCLEOTIDE SEQUENCE</scope>
</reference>
<gene>
    <name evidence="1" type="ORF">Tco_1045435</name>
</gene>
<organism evidence="1 2">
    <name type="scientific">Tanacetum coccineum</name>
    <dbReference type="NCBI Taxonomy" id="301880"/>
    <lineage>
        <taxon>Eukaryota</taxon>
        <taxon>Viridiplantae</taxon>
        <taxon>Streptophyta</taxon>
        <taxon>Embryophyta</taxon>
        <taxon>Tracheophyta</taxon>
        <taxon>Spermatophyta</taxon>
        <taxon>Magnoliopsida</taxon>
        <taxon>eudicotyledons</taxon>
        <taxon>Gunneridae</taxon>
        <taxon>Pentapetalae</taxon>
        <taxon>asterids</taxon>
        <taxon>campanulids</taxon>
        <taxon>Asterales</taxon>
        <taxon>Asteraceae</taxon>
        <taxon>Asteroideae</taxon>
        <taxon>Anthemideae</taxon>
        <taxon>Anthemidinae</taxon>
        <taxon>Tanacetum</taxon>
    </lineage>
</organism>
<protein>
    <submittedName>
        <fullName evidence="1">Uncharacterized protein</fullName>
    </submittedName>
</protein>